<gene>
    <name evidence="1" type="ORF">INT80_14485</name>
</gene>
<protein>
    <submittedName>
        <fullName evidence="1">Uncharacterized protein</fullName>
    </submittedName>
</protein>
<name>A0A930Y5K2_9PAST</name>
<organism evidence="1">
    <name type="scientific">Gallibacterium anatis</name>
    <dbReference type="NCBI Taxonomy" id="750"/>
    <lineage>
        <taxon>Bacteria</taxon>
        <taxon>Pseudomonadati</taxon>
        <taxon>Pseudomonadota</taxon>
        <taxon>Gammaproteobacteria</taxon>
        <taxon>Pasteurellales</taxon>
        <taxon>Pasteurellaceae</taxon>
        <taxon>Gallibacterium</taxon>
    </lineage>
</organism>
<dbReference type="AlphaFoldDB" id="A0A930Y5K2"/>
<proteinExistence type="predicted"/>
<sequence length="140" mass="14938">MDIKVTIPEGTQAGDTLTVTVFADGKAPITITKNLDTAEDLNATDGLTIHIPASKESDQANSFQQRMVPISWWRVSDGTTTFESTPTSLVIDTTVPGDSNGDGVADDDGKPVVTIPEATQEMVTPLMPKSLQTVTVFKLM</sequence>
<accession>A0A930Y5K2</accession>
<comment type="caution">
    <text evidence="1">The sequence shown here is derived from an EMBL/GenBank/DDBJ whole genome shotgun (WGS) entry which is preliminary data.</text>
</comment>
<evidence type="ECO:0000313" key="1">
    <source>
        <dbReference type="EMBL" id="MBF4103101.1"/>
    </source>
</evidence>
<dbReference type="EMBL" id="JADION010000054">
    <property type="protein sequence ID" value="MBF4103101.1"/>
    <property type="molecule type" value="Genomic_DNA"/>
</dbReference>
<reference evidence="1" key="1">
    <citation type="submission" date="2020-11" db="EMBL/GenBank/DDBJ databases">
        <title>Gallibacterium anatis 1637, full genome, WGS.</title>
        <authorList>
            <person name="Laishevtcev A.I."/>
            <person name="Yakimova E.A."/>
            <person name="Petkovich D."/>
            <person name="Stepanova T.V."/>
            <person name="Kalendr R.S."/>
            <person name="Rubalsky E.O."/>
            <person name="Zulkarneev E.R."/>
            <person name="Aleshkin A.V."/>
        </authorList>
    </citation>
    <scope>NUCLEOTIDE SEQUENCE</scope>
    <source>
        <strain evidence="1">1637</strain>
    </source>
</reference>